<dbReference type="RefSeq" id="WP_046534765.1">
    <property type="nucleotide sequence ID" value="NZ_SWAD01000137.1"/>
</dbReference>
<dbReference type="PANTHER" id="PTHR33937">
    <property type="entry name" value="IRON-MOLYBDENUM PROTEIN-RELATED-RELATED"/>
    <property type="match status" value="1"/>
</dbReference>
<sequence length="139" mass="14819">MLRVAFASNDRSTVNQHFGAAEGFAVYALDGERAQLVEIVEFPPAAMEANEGRLPARVAALAGCAAVYCLAAGASAVKQLLAVGVQPIRLDDEAAIDVLLQQLSRAICAGGTAWVDKAIRRQEGDSARFDRMLDEGWDE</sequence>
<keyword evidence="2" id="KW-0535">Nitrogen fixation</keyword>
<dbReference type="InterPro" id="IPR036105">
    <property type="entry name" value="DiNase_FeMo-co_biosyn_sf"/>
</dbReference>
<dbReference type="PANTHER" id="PTHR33937:SF1">
    <property type="entry name" value="IRON-MOLIBDENUM COFACTOR PROCESSING PROTEIN"/>
    <property type="match status" value="1"/>
</dbReference>
<comment type="caution">
    <text evidence="4">The sequence shown here is derived from an EMBL/GenBank/DDBJ whole genome shotgun (WGS) entry which is preliminary data.</text>
</comment>
<reference evidence="4 5" key="1">
    <citation type="submission" date="2019-04" db="EMBL/GenBank/DDBJ databases">
        <title>A novel phosphate-accumulating bacterium identified in bioreactor for phosphate removal from wastewater.</title>
        <authorList>
            <person name="Kotlyarov R.Y."/>
            <person name="Beletsky A.V."/>
            <person name="Kallistova A.Y."/>
            <person name="Dorofeev A.G."/>
            <person name="Nikolaev Y.Y."/>
            <person name="Pimenov N.V."/>
            <person name="Ravin N.V."/>
            <person name="Mardanov A.V."/>
        </authorList>
    </citation>
    <scope>NUCLEOTIDE SEQUENCE [LARGE SCALE GENOMIC DNA]</scope>
    <source>
        <strain evidence="4 5">Bin19</strain>
    </source>
</reference>
<name>A0A5S4EHZ7_9PROT</name>
<evidence type="ECO:0000256" key="1">
    <source>
        <dbReference type="ARBA" id="ARBA00010285"/>
    </source>
</evidence>
<dbReference type="Proteomes" id="UP000306324">
    <property type="component" value="Unassembled WGS sequence"/>
</dbReference>
<comment type="similarity">
    <text evidence="1">Belongs to the NifX/NifY family.</text>
</comment>
<gene>
    <name evidence="4" type="ORF">ACCUM_2469</name>
</gene>
<dbReference type="Pfam" id="PF02579">
    <property type="entry name" value="Nitro_FeMo-Co"/>
    <property type="match status" value="1"/>
</dbReference>
<evidence type="ECO:0000313" key="4">
    <source>
        <dbReference type="EMBL" id="TMQ74924.1"/>
    </source>
</evidence>
<dbReference type="InterPro" id="IPR003731">
    <property type="entry name" value="Di-Nase_FeMo-co_biosynth"/>
</dbReference>
<dbReference type="AlphaFoldDB" id="A0A5S4EHZ7"/>
<keyword evidence="5" id="KW-1185">Reference proteome</keyword>
<organism evidence="4 5">
    <name type="scientific">Candidatus Accumulibacter phosphatis</name>
    <dbReference type="NCBI Taxonomy" id="327160"/>
    <lineage>
        <taxon>Bacteria</taxon>
        <taxon>Pseudomonadati</taxon>
        <taxon>Pseudomonadota</taxon>
        <taxon>Betaproteobacteria</taxon>
        <taxon>Candidatus Accumulibacter</taxon>
    </lineage>
</organism>
<dbReference type="InterPro" id="IPR051840">
    <property type="entry name" value="NifX/NifY_domain"/>
</dbReference>
<dbReference type="CDD" id="cd00853">
    <property type="entry name" value="NifX"/>
    <property type="match status" value="1"/>
</dbReference>
<evidence type="ECO:0000256" key="2">
    <source>
        <dbReference type="ARBA" id="ARBA00023231"/>
    </source>
</evidence>
<feature type="domain" description="Dinitrogenase iron-molybdenum cofactor biosynthesis" evidence="3">
    <location>
        <begin position="11"/>
        <end position="102"/>
    </location>
</feature>
<dbReference type="EMBL" id="SWAD01000137">
    <property type="protein sequence ID" value="TMQ74924.1"/>
    <property type="molecule type" value="Genomic_DNA"/>
</dbReference>
<dbReference type="OrthoDB" id="9797941at2"/>
<dbReference type="InterPro" id="IPR034169">
    <property type="entry name" value="NifX-like"/>
</dbReference>
<protein>
    <submittedName>
        <fullName evidence="4">Nitrogenase FeMo-cofactor carrier protein NifX</fullName>
    </submittedName>
</protein>
<evidence type="ECO:0000259" key="3">
    <source>
        <dbReference type="Pfam" id="PF02579"/>
    </source>
</evidence>
<evidence type="ECO:0000313" key="5">
    <source>
        <dbReference type="Proteomes" id="UP000306324"/>
    </source>
</evidence>
<dbReference type="SUPFAM" id="SSF53146">
    <property type="entry name" value="Nitrogenase accessory factor-like"/>
    <property type="match status" value="1"/>
</dbReference>
<proteinExistence type="inferred from homology"/>
<accession>A0A5S4EHZ7</accession>
<dbReference type="Gene3D" id="3.30.420.130">
    <property type="entry name" value="Dinitrogenase iron-molybdenum cofactor biosynthesis domain"/>
    <property type="match status" value="1"/>
</dbReference>